<sequence length="363" mass="37209">MGTSSPATAFGALLIVIARVCNALPSVPIATDPILSTATVSTVVPSLVTIYSVVPATGASDAVQTITTTVNGQETVLTTSDGAVAGSVTSTIISTIFLTTDQVIVNTVGFSTILGPDPSVATTGPAATTAPTTAETASVTTPATTILTPEESSSTSFAAVVASSASATTTEGEGSTFIPSPTIAASTTTPESSASASSSDSLSSSLPSASQGQGLSTGVKAGIGVGVAIAVIILVLLSFFLGQRYSRRRNITANKTYDDFNSPGGEDKDVFQAGRPYEHTKSQHSSRGESTGKDHTYSEMATEVDSEFSGASHEAMDAYSPTHQAEAREISALPQVREDEPMYVGVPSHMSGSKRWSMKEYER</sequence>
<organism evidence="4 5">
    <name type="scientific">Capronia epimyces CBS 606.96</name>
    <dbReference type="NCBI Taxonomy" id="1182542"/>
    <lineage>
        <taxon>Eukaryota</taxon>
        <taxon>Fungi</taxon>
        <taxon>Dikarya</taxon>
        <taxon>Ascomycota</taxon>
        <taxon>Pezizomycotina</taxon>
        <taxon>Eurotiomycetes</taxon>
        <taxon>Chaetothyriomycetidae</taxon>
        <taxon>Chaetothyriales</taxon>
        <taxon>Herpotrichiellaceae</taxon>
        <taxon>Capronia</taxon>
    </lineage>
</organism>
<dbReference type="HOGENOM" id="CLU_767334_0_0_1"/>
<proteinExistence type="predicted"/>
<keyword evidence="5" id="KW-1185">Reference proteome</keyword>
<evidence type="ECO:0000313" key="5">
    <source>
        <dbReference type="Proteomes" id="UP000019478"/>
    </source>
</evidence>
<feature type="region of interest" description="Disordered" evidence="1">
    <location>
        <begin position="122"/>
        <end position="151"/>
    </location>
</feature>
<dbReference type="GeneID" id="19166069"/>
<reference evidence="4 5" key="1">
    <citation type="submission" date="2013-03" db="EMBL/GenBank/DDBJ databases">
        <title>The Genome Sequence of Capronia epimyces CBS 606.96.</title>
        <authorList>
            <consortium name="The Broad Institute Genomics Platform"/>
            <person name="Cuomo C."/>
            <person name="de Hoog S."/>
            <person name="Gorbushina A."/>
            <person name="Walker B."/>
            <person name="Young S.K."/>
            <person name="Zeng Q."/>
            <person name="Gargeya S."/>
            <person name="Fitzgerald M."/>
            <person name="Haas B."/>
            <person name="Abouelleil A."/>
            <person name="Allen A.W."/>
            <person name="Alvarado L."/>
            <person name="Arachchi H.M."/>
            <person name="Berlin A.M."/>
            <person name="Chapman S.B."/>
            <person name="Gainer-Dewar J."/>
            <person name="Goldberg J."/>
            <person name="Griggs A."/>
            <person name="Gujja S."/>
            <person name="Hansen M."/>
            <person name="Howarth C."/>
            <person name="Imamovic A."/>
            <person name="Ireland A."/>
            <person name="Larimer J."/>
            <person name="McCowan C."/>
            <person name="Murphy C."/>
            <person name="Pearson M."/>
            <person name="Poon T.W."/>
            <person name="Priest M."/>
            <person name="Roberts A."/>
            <person name="Saif S."/>
            <person name="Shea T."/>
            <person name="Sisk P."/>
            <person name="Sykes S."/>
            <person name="Wortman J."/>
            <person name="Nusbaum C."/>
            <person name="Birren B."/>
        </authorList>
    </citation>
    <scope>NUCLEOTIDE SEQUENCE [LARGE SCALE GENOMIC DNA]</scope>
    <source>
        <strain evidence="4 5">CBS 606.96</strain>
    </source>
</reference>
<keyword evidence="3" id="KW-0732">Signal</keyword>
<keyword evidence="2" id="KW-1133">Transmembrane helix</keyword>
<feature type="region of interest" description="Disordered" evidence="1">
    <location>
        <begin position="170"/>
        <end position="214"/>
    </location>
</feature>
<dbReference type="STRING" id="1182542.W9Y7S1"/>
<evidence type="ECO:0000256" key="1">
    <source>
        <dbReference type="SAM" id="MobiDB-lite"/>
    </source>
</evidence>
<evidence type="ECO:0000256" key="3">
    <source>
        <dbReference type="SAM" id="SignalP"/>
    </source>
</evidence>
<keyword evidence="2" id="KW-0812">Transmembrane</keyword>
<evidence type="ECO:0008006" key="6">
    <source>
        <dbReference type="Google" id="ProtNLM"/>
    </source>
</evidence>
<protein>
    <recommendedName>
        <fullName evidence="6">Mid2 domain-containing protein</fullName>
    </recommendedName>
</protein>
<dbReference type="RefSeq" id="XP_007730269.1">
    <property type="nucleotide sequence ID" value="XM_007732079.1"/>
</dbReference>
<gene>
    <name evidence="4" type="ORF">A1O3_01936</name>
</gene>
<accession>W9Y7S1</accession>
<feature type="signal peptide" evidence="3">
    <location>
        <begin position="1"/>
        <end position="23"/>
    </location>
</feature>
<evidence type="ECO:0000256" key="2">
    <source>
        <dbReference type="SAM" id="Phobius"/>
    </source>
</evidence>
<feature type="chain" id="PRO_5004934976" description="Mid2 domain-containing protein" evidence="3">
    <location>
        <begin position="24"/>
        <end position="363"/>
    </location>
</feature>
<feature type="compositionally biased region" description="Low complexity" evidence="1">
    <location>
        <begin position="170"/>
        <end position="210"/>
    </location>
</feature>
<dbReference type="AlphaFoldDB" id="W9Y7S1"/>
<name>W9Y7S1_9EURO</name>
<comment type="caution">
    <text evidence="4">The sequence shown here is derived from an EMBL/GenBank/DDBJ whole genome shotgun (WGS) entry which is preliminary data.</text>
</comment>
<dbReference type="Proteomes" id="UP000019478">
    <property type="component" value="Unassembled WGS sequence"/>
</dbReference>
<evidence type="ECO:0000313" key="4">
    <source>
        <dbReference type="EMBL" id="EXJ88872.1"/>
    </source>
</evidence>
<dbReference type="EMBL" id="AMGY01000002">
    <property type="protein sequence ID" value="EXJ88872.1"/>
    <property type="molecule type" value="Genomic_DNA"/>
</dbReference>
<feature type="transmembrane region" description="Helical" evidence="2">
    <location>
        <begin position="221"/>
        <end position="241"/>
    </location>
</feature>
<feature type="region of interest" description="Disordered" evidence="1">
    <location>
        <begin position="333"/>
        <end position="363"/>
    </location>
</feature>
<keyword evidence="2" id="KW-0472">Membrane</keyword>
<dbReference type="OrthoDB" id="4160919at2759"/>